<dbReference type="GO" id="GO:0006208">
    <property type="term" value="P:pyrimidine nucleobase catabolic process"/>
    <property type="evidence" value="ECO:0007669"/>
    <property type="project" value="TreeGrafter"/>
</dbReference>
<evidence type="ECO:0000313" key="5">
    <source>
        <dbReference type="Proteomes" id="UP000546642"/>
    </source>
</evidence>
<organism evidence="4 5">
    <name type="scientific">Nocardiopsis mwathae</name>
    <dbReference type="NCBI Taxonomy" id="1472723"/>
    <lineage>
        <taxon>Bacteria</taxon>
        <taxon>Bacillati</taxon>
        <taxon>Actinomycetota</taxon>
        <taxon>Actinomycetes</taxon>
        <taxon>Streptosporangiales</taxon>
        <taxon>Nocardiopsidaceae</taxon>
        <taxon>Nocardiopsis</taxon>
    </lineage>
</organism>
<dbReference type="Proteomes" id="UP000546642">
    <property type="component" value="Unassembled WGS sequence"/>
</dbReference>
<proteinExistence type="predicted"/>
<dbReference type="PANTHER" id="PTHR30466">
    <property type="entry name" value="FLAVIN REDUCTASE"/>
    <property type="match status" value="1"/>
</dbReference>
<dbReference type="SUPFAM" id="SSF50475">
    <property type="entry name" value="FMN-binding split barrel"/>
    <property type="match status" value="1"/>
</dbReference>
<dbReference type="InterPro" id="IPR050268">
    <property type="entry name" value="NADH-dep_flavin_reductase"/>
</dbReference>
<dbReference type="PANTHER" id="PTHR30466:SF1">
    <property type="entry name" value="FMN REDUCTASE (NADH) RUTF"/>
    <property type="match status" value="1"/>
</dbReference>
<reference evidence="4 5" key="1">
    <citation type="submission" date="2020-08" db="EMBL/GenBank/DDBJ databases">
        <title>Sequencing the genomes of 1000 actinobacteria strains.</title>
        <authorList>
            <person name="Klenk H.-P."/>
        </authorList>
    </citation>
    <scope>NUCLEOTIDE SEQUENCE [LARGE SCALE GENOMIC DNA]</scope>
    <source>
        <strain evidence="4 5">DSM 46659</strain>
    </source>
</reference>
<dbReference type="Pfam" id="PF01613">
    <property type="entry name" value="Flavin_Reduct"/>
    <property type="match status" value="1"/>
</dbReference>
<dbReference type="AlphaFoldDB" id="A0A7W9YHL3"/>
<feature type="region of interest" description="Disordered" evidence="2">
    <location>
        <begin position="13"/>
        <end position="36"/>
    </location>
</feature>
<protein>
    <submittedName>
        <fullName evidence="4">Flavin reductase (DIM6/NTAB) family NADH-FMN oxidoreductase RutF</fullName>
    </submittedName>
</protein>
<evidence type="ECO:0000313" key="4">
    <source>
        <dbReference type="EMBL" id="MBB6172110.1"/>
    </source>
</evidence>
<evidence type="ECO:0000259" key="3">
    <source>
        <dbReference type="SMART" id="SM00903"/>
    </source>
</evidence>
<dbReference type="InterPro" id="IPR002563">
    <property type="entry name" value="Flavin_Rdtase-like_dom"/>
</dbReference>
<evidence type="ECO:0000256" key="1">
    <source>
        <dbReference type="ARBA" id="ARBA00023002"/>
    </source>
</evidence>
<keyword evidence="5" id="KW-1185">Reference proteome</keyword>
<feature type="compositionally biased region" description="Gly residues" evidence="2">
    <location>
        <begin position="17"/>
        <end position="29"/>
    </location>
</feature>
<evidence type="ECO:0000256" key="2">
    <source>
        <dbReference type="SAM" id="MobiDB-lite"/>
    </source>
</evidence>
<gene>
    <name evidence="4" type="ORF">HNR23_002170</name>
</gene>
<feature type="domain" description="Flavin reductase like" evidence="3">
    <location>
        <begin position="51"/>
        <end position="197"/>
    </location>
</feature>
<dbReference type="GO" id="GO:0042602">
    <property type="term" value="F:riboflavin reductase (NADPH) activity"/>
    <property type="evidence" value="ECO:0007669"/>
    <property type="project" value="TreeGrafter"/>
</dbReference>
<dbReference type="RefSeq" id="WP_343070515.1">
    <property type="nucleotide sequence ID" value="NZ_JACHDS010000001.1"/>
</dbReference>
<dbReference type="SMART" id="SM00903">
    <property type="entry name" value="Flavin_Reduct"/>
    <property type="match status" value="1"/>
</dbReference>
<name>A0A7W9YHL3_9ACTN</name>
<accession>A0A7W9YHL3</accession>
<dbReference type="GO" id="GO:0010181">
    <property type="term" value="F:FMN binding"/>
    <property type="evidence" value="ECO:0007669"/>
    <property type="project" value="InterPro"/>
</dbReference>
<dbReference type="Gene3D" id="2.30.110.10">
    <property type="entry name" value="Electron Transport, Fmn-binding Protein, Chain A"/>
    <property type="match status" value="1"/>
</dbReference>
<comment type="caution">
    <text evidence="4">The sequence shown here is derived from an EMBL/GenBank/DDBJ whole genome shotgun (WGS) entry which is preliminary data.</text>
</comment>
<sequence>MATEAEMEACVRISPVTGGGAGTTGGPDGAGAPEPLPRDAAVDAGTFRRALGSHAAGVVVVTAAPADGRVGVTATSFTSVSLDPPLVSFYIDARSGTWPGIRDASAFAVNLLAADQREVAHRFATKGVDRFAPPTRWRSGPEGLPLIEGAVGHILCRRHDLLAVGDHWLVVGRVAAAEVRAAEGGRPLLYHRGRYGHFQP</sequence>
<keyword evidence="1" id="KW-0560">Oxidoreductase</keyword>
<dbReference type="EMBL" id="JACHDS010000001">
    <property type="protein sequence ID" value="MBB6172110.1"/>
    <property type="molecule type" value="Genomic_DNA"/>
</dbReference>
<dbReference type="InterPro" id="IPR012349">
    <property type="entry name" value="Split_barrel_FMN-bd"/>
</dbReference>